<dbReference type="AlphaFoldDB" id="A0A9Q1H6W9"/>
<protein>
    <submittedName>
        <fullName evidence="1">Uncharacterized protein</fullName>
    </submittedName>
</protein>
<organism evidence="1 2">
    <name type="scientific">Holothuria leucospilota</name>
    <name type="common">Black long sea cucumber</name>
    <name type="synonym">Mertensiothuria leucospilota</name>
    <dbReference type="NCBI Taxonomy" id="206669"/>
    <lineage>
        <taxon>Eukaryota</taxon>
        <taxon>Metazoa</taxon>
        <taxon>Echinodermata</taxon>
        <taxon>Eleutherozoa</taxon>
        <taxon>Echinozoa</taxon>
        <taxon>Holothuroidea</taxon>
        <taxon>Aspidochirotacea</taxon>
        <taxon>Aspidochirotida</taxon>
        <taxon>Holothuriidae</taxon>
        <taxon>Holothuria</taxon>
    </lineage>
</organism>
<keyword evidence="2" id="KW-1185">Reference proteome</keyword>
<sequence>MSRGRSLLFLVEVKGHLRLNLQKPCKWLVITISHNSSDSHFSYLVYKICHVEGETLSILVEV</sequence>
<dbReference type="Proteomes" id="UP001152320">
    <property type="component" value="Chromosome 10"/>
</dbReference>
<evidence type="ECO:0000313" key="1">
    <source>
        <dbReference type="EMBL" id="KAJ8034650.1"/>
    </source>
</evidence>
<reference evidence="1" key="1">
    <citation type="submission" date="2021-10" db="EMBL/GenBank/DDBJ databases">
        <title>Tropical sea cucumber genome reveals ecological adaptation and Cuvierian tubules defense mechanism.</title>
        <authorList>
            <person name="Chen T."/>
        </authorList>
    </citation>
    <scope>NUCLEOTIDE SEQUENCE</scope>
    <source>
        <strain evidence="1">Nanhai2018</strain>
        <tissue evidence="1">Muscle</tissue>
    </source>
</reference>
<comment type="caution">
    <text evidence="1">The sequence shown here is derived from an EMBL/GenBank/DDBJ whole genome shotgun (WGS) entry which is preliminary data.</text>
</comment>
<proteinExistence type="predicted"/>
<evidence type="ECO:0000313" key="2">
    <source>
        <dbReference type="Proteomes" id="UP001152320"/>
    </source>
</evidence>
<gene>
    <name evidence="1" type="ORF">HOLleu_21577</name>
</gene>
<dbReference type="EMBL" id="JAIZAY010000010">
    <property type="protein sequence ID" value="KAJ8034650.1"/>
    <property type="molecule type" value="Genomic_DNA"/>
</dbReference>
<accession>A0A9Q1H6W9</accession>
<name>A0A9Q1H6W9_HOLLE</name>